<keyword evidence="2" id="KW-0238">DNA-binding</keyword>
<dbReference type="PANTHER" id="PTHR43132:SF2">
    <property type="entry name" value="ARSENICAL RESISTANCE OPERON REPRESSOR ARSR-RELATED"/>
    <property type="match status" value="1"/>
</dbReference>
<dbReference type="PRINTS" id="PR00778">
    <property type="entry name" value="HTHARSR"/>
</dbReference>
<dbReference type="Pfam" id="PF01022">
    <property type="entry name" value="HTH_5"/>
    <property type="match status" value="1"/>
</dbReference>
<dbReference type="InterPro" id="IPR036388">
    <property type="entry name" value="WH-like_DNA-bd_sf"/>
</dbReference>
<dbReference type="PROSITE" id="PS50987">
    <property type="entry name" value="HTH_ARSR_2"/>
    <property type="match status" value="1"/>
</dbReference>
<dbReference type="CDD" id="cd00090">
    <property type="entry name" value="HTH_ARSR"/>
    <property type="match status" value="1"/>
</dbReference>
<keyword evidence="6" id="KW-1185">Reference proteome</keyword>
<feature type="domain" description="HTH arsR-type" evidence="4">
    <location>
        <begin position="4"/>
        <end position="101"/>
    </location>
</feature>
<proteinExistence type="predicted"/>
<reference evidence="5" key="1">
    <citation type="journal article" date="2014" name="Int. J. Syst. Evol. Microbiol.">
        <title>Complete genome sequence of Corynebacterium casei LMG S-19264T (=DSM 44701T), isolated from a smear-ripened cheese.</title>
        <authorList>
            <consortium name="US DOE Joint Genome Institute (JGI-PGF)"/>
            <person name="Walter F."/>
            <person name="Albersmeier A."/>
            <person name="Kalinowski J."/>
            <person name="Ruckert C."/>
        </authorList>
    </citation>
    <scope>NUCLEOTIDE SEQUENCE</scope>
    <source>
        <strain evidence="5">VKM B-2555</strain>
    </source>
</reference>
<dbReference type="SUPFAM" id="SSF46785">
    <property type="entry name" value="Winged helix' DNA-binding domain"/>
    <property type="match status" value="1"/>
</dbReference>
<dbReference type="InterPro" id="IPR036390">
    <property type="entry name" value="WH_DNA-bd_sf"/>
</dbReference>
<dbReference type="Proteomes" id="UP001143364">
    <property type="component" value="Unassembled WGS sequence"/>
</dbReference>
<protein>
    <recommendedName>
        <fullName evidence="4">HTH arsR-type domain-containing protein</fullName>
    </recommendedName>
</protein>
<keyword evidence="3" id="KW-0804">Transcription</keyword>
<dbReference type="InterPro" id="IPR001845">
    <property type="entry name" value="HTH_ArsR_DNA-bd_dom"/>
</dbReference>
<dbReference type="AlphaFoldDB" id="A0A9W6JFB1"/>
<comment type="caution">
    <text evidence="5">The sequence shown here is derived from an EMBL/GenBank/DDBJ whole genome shotgun (WGS) entry which is preliminary data.</text>
</comment>
<dbReference type="PANTHER" id="PTHR43132">
    <property type="entry name" value="ARSENICAL RESISTANCE OPERON REPRESSOR ARSR-RELATED"/>
    <property type="match status" value="1"/>
</dbReference>
<accession>A0A9W6JFB1</accession>
<dbReference type="GO" id="GO:0003677">
    <property type="term" value="F:DNA binding"/>
    <property type="evidence" value="ECO:0007669"/>
    <property type="project" value="UniProtKB-KW"/>
</dbReference>
<sequence length="135" mass="14368">MVTPSRNRADQSAEFLKALANPNRLLILARLARDGASVGDLETELGIRQPTLSQQLAGLRDAGLVEARREAKQVFYCLHPRRAAEVTGVLNLLFGTATSVAPGGLSVGAPSRPDRSIGAAQFARVMPAVDQESHP</sequence>
<evidence type="ECO:0000256" key="2">
    <source>
        <dbReference type="ARBA" id="ARBA00023125"/>
    </source>
</evidence>
<dbReference type="GO" id="GO:0003700">
    <property type="term" value="F:DNA-binding transcription factor activity"/>
    <property type="evidence" value="ECO:0007669"/>
    <property type="project" value="InterPro"/>
</dbReference>
<name>A0A9W6JFB1_9HYPH</name>
<gene>
    <name evidence="5" type="ORF">GCM10008171_18000</name>
</gene>
<dbReference type="EMBL" id="BSFK01000009">
    <property type="protein sequence ID" value="GLK76546.1"/>
    <property type="molecule type" value="Genomic_DNA"/>
</dbReference>
<evidence type="ECO:0000256" key="3">
    <source>
        <dbReference type="ARBA" id="ARBA00023163"/>
    </source>
</evidence>
<dbReference type="InterPro" id="IPR011991">
    <property type="entry name" value="ArsR-like_HTH"/>
</dbReference>
<evidence type="ECO:0000259" key="4">
    <source>
        <dbReference type="PROSITE" id="PS50987"/>
    </source>
</evidence>
<dbReference type="InterPro" id="IPR051011">
    <property type="entry name" value="Metal_resp_trans_reg"/>
</dbReference>
<reference evidence="5" key="2">
    <citation type="submission" date="2023-01" db="EMBL/GenBank/DDBJ databases">
        <authorList>
            <person name="Sun Q."/>
            <person name="Evtushenko L."/>
        </authorList>
    </citation>
    <scope>NUCLEOTIDE SEQUENCE</scope>
    <source>
        <strain evidence="5">VKM B-2555</strain>
    </source>
</reference>
<dbReference type="RefSeq" id="WP_271204421.1">
    <property type="nucleotide sequence ID" value="NZ_BSFK01000009.1"/>
</dbReference>
<dbReference type="SMART" id="SM00418">
    <property type="entry name" value="HTH_ARSR"/>
    <property type="match status" value="1"/>
</dbReference>
<evidence type="ECO:0000313" key="6">
    <source>
        <dbReference type="Proteomes" id="UP001143364"/>
    </source>
</evidence>
<keyword evidence="1" id="KW-0805">Transcription regulation</keyword>
<dbReference type="NCBIfam" id="NF033788">
    <property type="entry name" value="HTH_metalloreg"/>
    <property type="match status" value="1"/>
</dbReference>
<evidence type="ECO:0000256" key="1">
    <source>
        <dbReference type="ARBA" id="ARBA00023015"/>
    </source>
</evidence>
<dbReference type="Gene3D" id="1.10.10.10">
    <property type="entry name" value="Winged helix-like DNA-binding domain superfamily/Winged helix DNA-binding domain"/>
    <property type="match status" value="1"/>
</dbReference>
<evidence type="ECO:0000313" key="5">
    <source>
        <dbReference type="EMBL" id="GLK76546.1"/>
    </source>
</evidence>
<organism evidence="5 6">
    <name type="scientific">Methylopila jiangsuensis</name>
    <dbReference type="NCBI Taxonomy" id="586230"/>
    <lineage>
        <taxon>Bacteria</taxon>
        <taxon>Pseudomonadati</taxon>
        <taxon>Pseudomonadota</taxon>
        <taxon>Alphaproteobacteria</taxon>
        <taxon>Hyphomicrobiales</taxon>
        <taxon>Methylopilaceae</taxon>
        <taxon>Methylopila</taxon>
    </lineage>
</organism>